<sequence>MPYTAPLKTSPFAQHFEHSELTPQSCPSSPTAVTSPPPRQHLPRSYSSTSYFRRHRRSPSNSKVFVFPGPDSHSKVDHAIDTHASIRKSPPPVSDAVIPPGALISPPESAPNSSDEELSYRSQDGLQLEKLEAAVRSIEQRRVSSPERHPLEVQPSSSMASLAGGPVRPPRPPLSREARKISHSRSATETSIDRKHEEALTSSPEESDRDDEPQAKHPMVRKKSGELVRPALRPPSARRRPSSMPGTPTFSKAVHFDAQLEHIRHFLQLDRPQAVSTDTSPVDDYNEAGEFPFKKGHVDTPSFEWELGLANFPRDISSRTTQRVRLERLFLSSDKNTMIGVVGVANLAFHKHVAARFTLDHWKTVSEVSAEYSDDGRQKHPHDGYDRFSFNIKLDDQTNLEKKTMFVCVRYNVGGQEFWDNNNSQNYQINFIRTPKAKPGSSAPPPAKPRTSLPRSRSFVGSNNRPHSMPPSFDAFSEMDKYISFGSPPKNTKTKPLGDDDPHDVETVAPIRRDKQGHQIFGNRYDFEASLSAAMQTKPTHDRTTLTARAKSTTPSRGNHGQSLDKKTSLKVENAPAAGKGSPQTGPSNHQKPSTLVSGKPHRESSVYKELVDKYCFFGSANFSTGADGPPTATRDFGSRSGSNSSSSSVSPCSSPRMSPRTEAVFGSDSRNPSAAPSSSNHNGYPYLPNNFLNETKTPAIIQG</sequence>
<dbReference type="Proteomes" id="UP000247810">
    <property type="component" value="Unassembled WGS sequence"/>
</dbReference>
<feature type="domain" description="CBM21" evidence="2">
    <location>
        <begin position="316"/>
        <end position="430"/>
    </location>
</feature>
<proteinExistence type="predicted"/>
<dbReference type="PANTHER" id="PTHR12307:SF36">
    <property type="entry name" value="GLYCOGEN-BINDING SUBUNIT 76A"/>
    <property type="match status" value="1"/>
</dbReference>
<dbReference type="PANTHER" id="PTHR12307">
    <property type="entry name" value="PROTEIN PHOSPHATASE 1 REGULATORY SUBUNIT"/>
    <property type="match status" value="1"/>
</dbReference>
<dbReference type="Pfam" id="PF03370">
    <property type="entry name" value="CBM_21"/>
    <property type="match status" value="1"/>
</dbReference>
<organism evidence="3 4">
    <name type="scientific">Aspergillus ellipticus CBS 707.79</name>
    <dbReference type="NCBI Taxonomy" id="1448320"/>
    <lineage>
        <taxon>Eukaryota</taxon>
        <taxon>Fungi</taxon>
        <taxon>Dikarya</taxon>
        <taxon>Ascomycota</taxon>
        <taxon>Pezizomycotina</taxon>
        <taxon>Eurotiomycetes</taxon>
        <taxon>Eurotiomycetidae</taxon>
        <taxon>Eurotiales</taxon>
        <taxon>Aspergillaceae</taxon>
        <taxon>Aspergillus</taxon>
        <taxon>Aspergillus subgen. Circumdati</taxon>
    </lineage>
</organism>
<feature type="compositionally biased region" description="Basic and acidic residues" evidence="1">
    <location>
        <begin position="137"/>
        <end position="151"/>
    </location>
</feature>
<accession>A0A319DMC1</accession>
<evidence type="ECO:0000313" key="3">
    <source>
        <dbReference type="EMBL" id="PYH95237.1"/>
    </source>
</evidence>
<feature type="region of interest" description="Disordered" evidence="1">
    <location>
        <begin position="627"/>
        <end position="704"/>
    </location>
</feature>
<feature type="compositionally biased region" description="Polar residues" evidence="1">
    <location>
        <begin position="582"/>
        <end position="597"/>
    </location>
</feature>
<name>A0A319DMC1_9EURO</name>
<feature type="compositionally biased region" description="Low complexity" evidence="1">
    <location>
        <begin position="25"/>
        <end position="34"/>
    </location>
</feature>
<dbReference type="InterPro" id="IPR005036">
    <property type="entry name" value="CBM21_dom"/>
</dbReference>
<protein>
    <submittedName>
        <fullName evidence="3">Protein phosphatase regulatory subunit Gac1</fullName>
    </submittedName>
</protein>
<dbReference type="GO" id="GO:0000164">
    <property type="term" value="C:protein phosphatase type 1 complex"/>
    <property type="evidence" value="ECO:0007669"/>
    <property type="project" value="TreeGrafter"/>
</dbReference>
<feature type="region of interest" description="Disordered" evidence="1">
    <location>
        <begin position="435"/>
        <end position="505"/>
    </location>
</feature>
<evidence type="ECO:0000259" key="2">
    <source>
        <dbReference type="PROSITE" id="PS51159"/>
    </source>
</evidence>
<dbReference type="PROSITE" id="PS51159">
    <property type="entry name" value="CBM21"/>
    <property type="match status" value="1"/>
</dbReference>
<dbReference type="STRING" id="1448320.A0A319DMC1"/>
<dbReference type="GO" id="GO:2001069">
    <property type="term" value="F:glycogen binding"/>
    <property type="evidence" value="ECO:0007669"/>
    <property type="project" value="TreeGrafter"/>
</dbReference>
<feature type="compositionally biased region" description="Polar residues" evidence="1">
    <location>
        <begin position="453"/>
        <end position="466"/>
    </location>
</feature>
<feature type="compositionally biased region" description="Polar residues" evidence="1">
    <location>
        <begin position="545"/>
        <end position="562"/>
    </location>
</feature>
<feature type="region of interest" description="Disordered" evidence="1">
    <location>
        <begin position="17"/>
        <end position="122"/>
    </location>
</feature>
<feature type="compositionally biased region" description="Low complexity" evidence="1">
    <location>
        <begin position="639"/>
        <end position="661"/>
    </location>
</feature>
<evidence type="ECO:0000313" key="4">
    <source>
        <dbReference type="Proteomes" id="UP000247810"/>
    </source>
</evidence>
<dbReference type="InterPro" id="IPR050782">
    <property type="entry name" value="PP1_regulatory_subunit_3"/>
</dbReference>
<dbReference type="Gene3D" id="2.60.40.2440">
    <property type="entry name" value="Carbohydrate binding type-21 domain"/>
    <property type="match status" value="1"/>
</dbReference>
<feature type="compositionally biased region" description="Basic and acidic residues" evidence="1">
    <location>
        <begin position="496"/>
        <end position="505"/>
    </location>
</feature>
<dbReference type="InterPro" id="IPR038175">
    <property type="entry name" value="CBM21_dom_sf"/>
</dbReference>
<dbReference type="VEuPathDB" id="FungiDB:BO71DRAFT_323609"/>
<dbReference type="OrthoDB" id="1881at2759"/>
<dbReference type="AlphaFoldDB" id="A0A319DMC1"/>
<dbReference type="EMBL" id="KZ825856">
    <property type="protein sequence ID" value="PYH95237.1"/>
    <property type="molecule type" value="Genomic_DNA"/>
</dbReference>
<evidence type="ECO:0000256" key="1">
    <source>
        <dbReference type="SAM" id="MobiDB-lite"/>
    </source>
</evidence>
<reference evidence="3 4" key="1">
    <citation type="submission" date="2018-02" db="EMBL/GenBank/DDBJ databases">
        <title>The genomes of Aspergillus section Nigri reveals drivers in fungal speciation.</title>
        <authorList>
            <consortium name="DOE Joint Genome Institute"/>
            <person name="Vesth T.C."/>
            <person name="Nybo J."/>
            <person name="Theobald S."/>
            <person name="Brandl J."/>
            <person name="Frisvad J.C."/>
            <person name="Nielsen K.F."/>
            <person name="Lyhne E.K."/>
            <person name="Kogle M.E."/>
            <person name="Kuo A."/>
            <person name="Riley R."/>
            <person name="Clum A."/>
            <person name="Nolan M."/>
            <person name="Lipzen A."/>
            <person name="Salamov A."/>
            <person name="Henrissat B."/>
            <person name="Wiebenga A."/>
            <person name="De vries R.P."/>
            <person name="Grigoriev I.V."/>
            <person name="Mortensen U.H."/>
            <person name="Andersen M.R."/>
            <person name="Baker S.E."/>
        </authorList>
    </citation>
    <scope>NUCLEOTIDE SEQUENCE [LARGE SCALE GENOMIC DNA]</scope>
    <source>
        <strain evidence="3 4">CBS 707.79</strain>
    </source>
</reference>
<dbReference type="GO" id="GO:0008157">
    <property type="term" value="F:protein phosphatase 1 binding"/>
    <property type="evidence" value="ECO:0007669"/>
    <property type="project" value="TreeGrafter"/>
</dbReference>
<feature type="region of interest" description="Disordered" evidence="1">
    <location>
        <begin position="137"/>
        <end position="250"/>
    </location>
</feature>
<gene>
    <name evidence="3" type="ORF">BO71DRAFT_323609</name>
</gene>
<feature type="compositionally biased region" description="Basic and acidic residues" evidence="1">
    <location>
        <begin position="72"/>
        <end position="81"/>
    </location>
</feature>
<feature type="compositionally biased region" description="Low complexity" evidence="1">
    <location>
        <begin position="668"/>
        <end position="681"/>
    </location>
</feature>
<keyword evidence="4" id="KW-1185">Reference proteome</keyword>
<feature type="region of interest" description="Disordered" evidence="1">
    <location>
        <begin position="536"/>
        <end position="603"/>
    </location>
</feature>
<dbReference type="GO" id="GO:0005979">
    <property type="term" value="P:regulation of glycogen biosynthetic process"/>
    <property type="evidence" value="ECO:0007669"/>
    <property type="project" value="TreeGrafter"/>
</dbReference>